<dbReference type="Proteomes" id="UP001230035">
    <property type="component" value="Unassembled WGS sequence"/>
</dbReference>
<sequence>MSKKVVIVSAVRTPIGSFMGSLSTVTATQLGAAAIKGALHRINLDPNLVDEVLMGNVVQAGVGQAPATQAAIFAGLPNTVPTTTVNKVCASGMKAVMQGAQAIMTGDAEIVVAGGMENMSLIPHYVHLRNGVKFGPTSMVDGMQKDGLTDAYDGNAMGVCADLCASEYGISREEQDAFAIQSYERSAKAWAEGKFDNEVVPVEIPQRRGEPIVFAKDEEFTNVKLDKIPALNPVFTKDGTVTAANASTINDGAAALVLMSEEKAQALGLKPLAYIKSYADAAQEPKWFTTAPAKALPKALDKAGISLADVDYFEFNEAFAVVGLANAKILGLDNNKVNVNGGAVSLGHPLGCSGARIIVTLINVLAQNNAKIGAAAICNGGGGASAIVIERI</sequence>
<evidence type="ECO:0000256" key="9">
    <source>
        <dbReference type="RuleBase" id="RU003557"/>
    </source>
</evidence>
<proteinExistence type="inferred from homology"/>
<evidence type="ECO:0000256" key="7">
    <source>
        <dbReference type="ARBA" id="ARBA00022958"/>
    </source>
</evidence>
<evidence type="ECO:0000256" key="2">
    <source>
        <dbReference type="ARBA" id="ARBA00011881"/>
    </source>
</evidence>
<dbReference type="Pfam" id="PF00108">
    <property type="entry name" value="Thiolase_N"/>
    <property type="match status" value="1"/>
</dbReference>
<dbReference type="InterPro" id="IPR020610">
    <property type="entry name" value="Thiolase_AS"/>
</dbReference>
<comment type="similarity">
    <text evidence="1 9">Belongs to the thiolase-like superfamily. Thiolase family.</text>
</comment>
<dbReference type="PROSITE" id="PS00098">
    <property type="entry name" value="THIOLASE_1"/>
    <property type="match status" value="1"/>
</dbReference>
<dbReference type="InterPro" id="IPR020616">
    <property type="entry name" value="Thiolase_N"/>
</dbReference>
<evidence type="ECO:0000256" key="6">
    <source>
        <dbReference type="ARBA" id="ARBA00022946"/>
    </source>
</evidence>
<dbReference type="GO" id="GO:0003988">
    <property type="term" value="F:acetyl-CoA C-acyltransferase activity"/>
    <property type="evidence" value="ECO:0007669"/>
    <property type="project" value="UniProtKB-EC"/>
</dbReference>
<keyword evidence="7" id="KW-0630">Potassium</keyword>
<evidence type="ECO:0000256" key="8">
    <source>
        <dbReference type="ARBA" id="ARBA00023315"/>
    </source>
</evidence>
<accession>A0ABT6XPD3</accession>
<dbReference type="SUPFAM" id="SSF53901">
    <property type="entry name" value="Thiolase-like"/>
    <property type="match status" value="2"/>
</dbReference>
<dbReference type="EMBL" id="JASGBP010000002">
    <property type="protein sequence ID" value="MDI9256949.1"/>
    <property type="molecule type" value="Genomic_DNA"/>
</dbReference>
<dbReference type="NCBIfam" id="TIGR01930">
    <property type="entry name" value="AcCoA-C-Actrans"/>
    <property type="match status" value="1"/>
</dbReference>
<comment type="caution">
    <text evidence="12">The sequence shown here is derived from an EMBL/GenBank/DDBJ whole genome shotgun (WGS) entry which is preliminary data.</text>
</comment>
<dbReference type="InterPro" id="IPR002155">
    <property type="entry name" value="Thiolase"/>
</dbReference>
<comment type="subunit">
    <text evidence="2">Homotetramer.</text>
</comment>
<evidence type="ECO:0000256" key="5">
    <source>
        <dbReference type="ARBA" id="ARBA00022723"/>
    </source>
</evidence>
<dbReference type="InterPro" id="IPR020613">
    <property type="entry name" value="Thiolase_CS"/>
</dbReference>
<dbReference type="InterPro" id="IPR020617">
    <property type="entry name" value="Thiolase_C"/>
</dbReference>
<dbReference type="CDD" id="cd00751">
    <property type="entry name" value="thiolase"/>
    <property type="match status" value="1"/>
</dbReference>
<organism evidence="12 13">
    <name type="scientific">Flavobacterium sedimenticola</name>
    <dbReference type="NCBI Taxonomy" id="3043286"/>
    <lineage>
        <taxon>Bacteria</taxon>
        <taxon>Pseudomonadati</taxon>
        <taxon>Bacteroidota</taxon>
        <taxon>Flavobacteriia</taxon>
        <taxon>Flavobacteriales</taxon>
        <taxon>Flavobacteriaceae</taxon>
        <taxon>Flavobacterium</taxon>
    </lineage>
</organism>
<dbReference type="RefSeq" id="WP_283238634.1">
    <property type="nucleotide sequence ID" value="NZ_JASGBP010000002.1"/>
</dbReference>
<evidence type="ECO:0000256" key="1">
    <source>
        <dbReference type="ARBA" id="ARBA00010982"/>
    </source>
</evidence>
<dbReference type="PROSITE" id="PS00099">
    <property type="entry name" value="THIOLASE_3"/>
    <property type="match status" value="1"/>
</dbReference>
<reference evidence="12 13" key="1">
    <citation type="submission" date="2023-05" db="EMBL/GenBank/DDBJ databases">
        <title>Flavobacterium sedimenti sp. nov., isolated from the sediment.</title>
        <authorList>
            <person name="Wu N."/>
        </authorList>
    </citation>
    <scope>NUCLEOTIDE SEQUENCE [LARGE SCALE GENOMIC DNA]</scope>
    <source>
        <strain evidence="12 13">YZ-48</strain>
    </source>
</reference>
<dbReference type="Gene3D" id="3.40.47.10">
    <property type="match status" value="1"/>
</dbReference>
<keyword evidence="6" id="KW-0809">Transit peptide</keyword>
<evidence type="ECO:0000256" key="4">
    <source>
        <dbReference type="ARBA" id="ARBA00022679"/>
    </source>
</evidence>
<dbReference type="PANTHER" id="PTHR18919">
    <property type="entry name" value="ACETYL-COA C-ACYLTRANSFERASE"/>
    <property type="match status" value="1"/>
</dbReference>
<gene>
    <name evidence="12" type="ORF">QHT84_05925</name>
</gene>
<feature type="domain" description="Thiolase C-terminal" evidence="11">
    <location>
        <begin position="269"/>
        <end position="391"/>
    </location>
</feature>
<dbReference type="InterPro" id="IPR016039">
    <property type="entry name" value="Thiolase-like"/>
</dbReference>
<name>A0ABT6XPD3_9FLAO</name>
<feature type="domain" description="Thiolase N-terminal" evidence="10">
    <location>
        <begin position="5"/>
        <end position="262"/>
    </location>
</feature>
<evidence type="ECO:0000313" key="13">
    <source>
        <dbReference type="Proteomes" id="UP001230035"/>
    </source>
</evidence>
<keyword evidence="8 9" id="KW-0012">Acyltransferase</keyword>
<dbReference type="PROSITE" id="PS00737">
    <property type="entry name" value="THIOLASE_2"/>
    <property type="match status" value="1"/>
</dbReference>
<dbReference type="Pfam" id="PF02803">
    <property type="entry name" value="Thiolase_C"/>
    <property type="match status" value="1"/>
</dbReference>
<evidence type="ECO:0000259" key="10">
    <source>
        <dbReference type="Pfam" id="PF00108"/>
    </source>
</evidence>
<keyword evidence="13" id="KW-1185">Reference proteome</keyword>
<dbReference type="PIRSF" id="PIRSF000429">
    <property type="entry name" value="Ac-CoA_Ac_transf"/>
    <property type="match status" value="1"/>
</dbReference>
<dbReference type="PANTHER" id="PTHR18919:SF156">
    <property type="entry name" value="ACETYL-COA ACETYLTRANSFERASE, MITOCHONDRIAL"/>
    <property type="match status" value="1"/>
</dbReference>
<evidence type="ECO:0000256" key="3">
    <source>
        <dbReference type="ARBA" id="ARBA00012705"/>
    </source>
</evidence>
<dbReference type="EC" id="2.3.1.9" evidence="3"/>
<keyword evidence="4 9" id="KW-0808">Transferase</keyword>
<evidence type="ECO:0000259" key="11">
    <source>
        <dbReference type="Pfam" id="PF02803"/>
    </source>
</evidence>
<keyword evidence="5" id="KW-0479">Metal-binding</keyword>
<evidence type="ECO:0000313" key="12">
    <source>
        <dbReference type="EMBL" id="MDI9256949.1"/>
    </source>
</evidence>
<protein>
    <recommendedName>
        <fullName evidence="3">acetyl-CoA C-acetyltransferase</fullName>
        <ecNumber evidence="3">2.3.1.9</ecNumber>
    </recommendedName>
</protein>
<dbReference type="InterPro" id="IPR020615">
    <property type="entry name" value="Thiolase_acyl_enz_int_AS"/>
</dbReference>